<reference evidence="2 3" key="1">
    <citation type="journal article" date="2016" name="Nat. Commun.">
        <title>Thousands of microbial genomes shed light on interconnected biogeochemical processes in an aquifer system.</title>
        <authorList>
            <person name="Anantharaman K."/>
            <person name="Brown C.T."/>
            <person name="Hug L.A."/>
            <person name="Sharon I."/>
            <person name="Castelle C.J."/>
            <person name="Probst A.J."/>
            <person name="Thomas B.C."/>
            <person name="Singh A."/>
            <person name="Wilkins M.J."/>
            <person name="Karaoz U."/>
            <person name="Brodie E.L."/>
            <person name="Williams K.H."/>
            <person name="Hubbard S.S."/>
            <person name="Banfield J.F."/>
        </authorList>
    </citation>
    <scope>NUCLEOTIDE SEQUENCE [LARGE SCALE GENOMIC DNA]</scope>
</reference>
<dbReference type="InterPro" id="IPR000238">
    <property type="entry name" value="RbfA"/>
</dbReference>
<dbReference type="Proteomes" id="UP000177785">
    <property type="component" value="Unassembled WGS sequence"/>
</dbReference>
<accession>A0A1G2FZV4</accession>
<comment type="caution">
    <text evidence="2">The sequence shown here is derived from an EMBL/GenBank/DDBJ whole genome shotgun (WGS) entry which is preliminary data.</text>
</comment>
<protein>
    <recommendedName>
        <fullName evidence="4">Ribosome-binding factor A</fullName>
    </recommendedName>
</protein>
<evidence type="ECO:0000313" key="3">
    <source>
        <dbReference type="Proteomes" id="UP000177785"/>
    </source>
</evidence>
<proteinExistence type="predicted"/>
<dbReference type="InterPro" id="IPR015946">
    <property type="entry name" value="KH_dom-like_a/b"/>
</dbReference>
<evidence type="ECO:0000313" key="2">
    <source>
        <dbReference type="EMBL" id="OGZ43614.1"/>
    </source>
</evidence>
<dbReference type="Gene3D" id="3.30.300.20">
    <property type="match status" value="1"/>
</dbReference>
<evidence type="ECO:0000256" key="1">
    <source>
        <dbReference type="ARBA" id="ARBA00022517"/>
    </source>
</evidence>
<keyword evidence="1" id="KW-0690">Ribosome biogenesis</keyword>
<dbReference type="Pfam" id="PF02033">
    <property type="entry name" value="RBFA"/>
    <property type="match status" value="1"/>
</dbReference>
<dbReference type="AlphaFoldDB" id="A0A1G2FZV4"/>
<gene>
    <name evidence="2" type="ORF">A2756_04890</name>
</gene>
<dbReference type="STRING" id="1802115.A2756_04890"/>
<sequence length="118" mass="13580">MPNVHRTQKLTSILHEEAAQFIERHAALPTGVLLTVTKVEMRDLDAEADIYVSLFPTGRIGLVLKELRVLEGQFREYLKHTLRMRKIPRASFVFDDTELKREHLEKLLKTGENIDGGK</sequence>
<dbReference type="InterPro" id="IPR023799">
    <property type="entry name" value="RbfA_dom_sf"/>
</dbReference>
<organism evidence="2 3">
    <name type="scientific">Candidatus Ryanbacteria bacterium RIFCSPHIGHO2_01_FULL_48_27</name>
    <dbReference type="NCBI Taxonomy" id="1802115"/>
    <lineage>
        <taxon>Bacteria</taxon>
        <taxon>Candidatus Ryaniibacteriota</taxon>
    </lineage>
</organism>
<dbReference type="SUPFAM" id="SSF89919">
    <property type="entry name" value="Ribosome-binding factor A, RbfA"/>
    <property type="match status" value="1"/>
</dbReference>
<name>A0A1G2FZV4_9BACT</name>
<evidence type="ECO:0008006" key="4">
    <source>
        <dbReference type="Google" id="ProtNLM"/>
    </source>
</evidence>
<dbReference type="GO" id="GO:0006364">
    <property type="term" value="P:rRNA processing"/>
    <property type="evidence" value="ECO:0007669"/>
    <property type="project" value="InterPro"/>
</dbReference>
<dbReference type="EMBL" id="MHNL01000032">
    <property type="protein sequence ID" value="OGZ43614.1"/>
    <property type="molecule type" value="Genomic_DNA"/>
</dbReference>